<reference evidence="1 2" key="1">
    <citation type="submission" date="2023-02" db="EMBL/GenBank/DDBJ databases">
        <title>Evolution of Hrp T3SS in non-pathogenic Pseudomonas fluorescens.</title>
        <authorList>
            <person name="Liao K."/>
            <person name="Wei H."/>
            <person name="Gu Y."/>
        </authorList>
    </citation>
    <scope>NUCLEOTIDE SEQUENCE [LARGE SCALE GENOMIC DNA]</scope>
    <source>
        <strain evidence="1 2">FP607</strain>
    </source>
</reference>
<accession>A0ABY9GM66</accession>
<evidence type="ECO:0000313" key="2">
    <source>
        <dbReference type="Proteomes" id="UP001230768"/>
    </source>
</evidence>
<dbReference type="RefSeq" id="WP_305422309.1">
    <property type="nucleotide sequence ID" value="NZ_CP117430.1"/>
</dbReference>
<dbReference type="EMBL" id="CP117430">
    <property type="protein sequence ID" value="WLI16627.1"/>
    <property type="molecule type" value="Genomic_DNA"/>
</dbReference>
<gene>
    <name evidence="1" type="ORF">PSH88_20520</name>
</gene>
<protein>
    <submittedName>
        <fullName evidence="1">Uncharacterized protein</fullName>
    </submittedName>
</protein>
<evidence type="ECO:0000313" key="1">
    <source>
        <dbReference type="EMBL" id="WLI16627.1"/>
    </source>
</evidence>
<keyword evidence="2" id="KW-1185">Reference proteome</keyword>
<sequence length="45" mass="5175">MSRDRESSEDQSMVDKITAGELLMALAMQTFAPTTMRKKRSLQRK</sequence>
<name>A0ABY9GM66_9PSED</name>
<organism evidence="1 2">
    <name type="scientific">Pseudomonas wuhanensis</name>
    <dbReference type="NCBI Taxonomy" id="2954098"/>
    <lineage>
        <taxon>Bacteria</taxon>
        <taxon>Pseudomonadati</taxon>
        <taxon>Pseudomonadota</taxon>
        <taxon>Gammaproteobacteria</taxon>
        <taxon>Pseudomonadales</taxon>
        <taxon>Pseudomonadaceae</taxon>
        <taxon>Pseudomonas</taxon>
    </lineage>
</organism>
<dbReference type="Proteomes" id="UP001230768">
    <property type="component" value="Chromosome"/>
</dbReference>
<proteinExistence type="predicted"/>